<proteinExistence type="predicted"/>
<gene>
    <name evidence="1" type="ORF">DSO57_1009818</name>
</gene>
<evidence type="ECO:0000313" key="1">
    <source>
        <dbReference type="EMBL" id="KAJ9054888.1"/>
    </source>
</evidence>
<protein>
    <submittedName>
        <fullName evidence="1">Uncharacterized protein</fullName>
    </submittedName>
</protein>
<dbReference type="Proteomes" id="UP001165960">
    <property type="component" value="Unassembled WGS sequence"/>
</dbReference>
<sequence>MAIPQEGTGAGFLEQSWMILLLAKEEMGWSSWTEAHSGGPRPATGPTVRLAWELQIDLIPGAQDRINNPYPN</sequence>
<evidence type="ECO:0000313" key="2">
    <source>
        <dbReference type="Proteomes" id="UP001165960"/>
    </source>
</evidence>
<reference evidence="1" key="1">
    <citation type="submission" date="2022-04" db="EMBL/GenBank/DDBJ databases">
        <title>Genome of the entomopathogenic fungus Entomophthora muscae.</title>
        <authorList>
            <person name="Elya C."/>
            <person name="Lovett B.R."/>
            <person name="Lee E."/>
            <person name="Macias A.M."/>
            <person name="Hajek A.E."/>
            <person name="De Bivort B.L."/>
            <person name="Kasson M.T."/>
            <person name="De Fine Licht H.H."/>
            <person name="Stajich J.E."/>
        </authorList>
    </citation>
    <scope>NUCLEOTIDE SEQUENCE</scope>
    <source>
        <strain evidence="1">Berkeley</strain>
    </source>
</reference>
<keyword evidence="2" id="KW-1185">Reference proteome</keyword>
<organism evidence="1 2">
    <name type="scientific">Entomophthora muscae</name>
    <dbReference type="NCBI Taxonomy" id="34485"/>
    <lineage>
        <taxon>Eukaryota</taxon>
        <taxon>Fungi</taxon>
        <taxon>Fungi incertae sedis</taxon>
        <taxon>Zoopagomycota</taxon>
        <taxon>Entomophthoromycotina</taxon>
        <taxon>Entomophthoromycetes</taxon>
        <taxon>Entomophthorales</taxon>
        <taxon>Entomophthoraceae</taxon>
        <taxon>Entomophthora</taxon>
    </lineage>
</organism>
<comment type="caution">
    <text evidence="1">The sequence shown here is derived from an EMBL/GenBank/DDBJ whole genome shotgun (WGS) entry which is preliminary data.</text>
</comment>
<dbReference type="EMBL" id="QTSX02006421">
    <property type="protein sequence ID" value="KAJ9054888.1"/>
    <property type="molecule type" value="Genomic_DNA"/>
</dbReference>
<accession>A0ACC2RXP2</accession>
<name>A0ACC2RXP2_9FUNG</name>